<dbReference type="InterPro" id="IPR005114">
    <property type="entry name" value="Helicase_assoc"/>
</dbReference>
<feature type="region of interest" description="Disordered" evidence="1">
    <location>
        <begin position="385"/>
        <end position="416"/>
    </location>
</feature>
<dbReference type="EMBL" id="HBIX01021611">
    <property type="protein sequence ID" value="CAE0722402.1"/>
    <property type="molecule type" value="Transcribed_RNA"/>
</dbReference>
<feature type="compositionally biased region" description="Polar residues" evidence="1">
    <location>
        <begin position="385"/>
        <end position="395"/>
    </location>
</feature>
<proteinExistence type="predicted"/>
<reference evidence="3" key="1">
    <citation type="submission" date="2021-01" db="EMBL/GenBank/DDBJ databases">
        <authorList>
            <person name="Corre E."/>
            <person name="Pelletier E."/>
            <person name="Niang G."/>
            <person name="Scheremetjew M."/>
            <person name="Finn R."/>
            <person name="Kale V."/>
            <person name="Holt S."/>
            <person name="Cochrane G."/>
            <person name="Meng A."/>
            <person name="Brown T."/>
            <person name="Cohen L."/>
        </authorList>
    </citation>
    <scope>NUCLEOTIDE SEQUENCE</scope>
    <source>
        <strain evidence="3">10249 10 AB</strain>
    </source>
</reference>
<evidence type="ECO:0000313" key="3">
    <source>
        <dbReference type="EMBL" id="CAE0722402.1"/>
    </source>
</evidence>
<evidence type="ECO:0000259" key="2">
    <source>
        <dbReference type="Pfam" id="PF03457"/>
    </source>
</evidence>
<evidence type="ECO:0000256" key="1">
    <source>
        <dbReference type="SAM" id="MobiDB-lite"/>
    </source>
</evidence>
<feature type="compositionally biased region" description="Acidic residues" evidence="1">
    <location>
        <begin position="87"/>
        <end position="101"/>
    </location>
</feature>
<feature type="domain" description="Helicase-associated" evidence="2">
    <location>
        <begin position="211"/>
        <end position="271"/>
    </location>
</feature>
<organism evidence="3">
    <name type="scientific">Pseudo-nitzschia australis</name>
    <dbReference type="NCBI Taxonomy" id="44445"/>
    <lineage>
        <taxon>Eukaryota</taxon>
        <taxon>Sar</taxon>
        <taxon>Stramenopiles</taxon>
        <taxon>Ochrophyta</taxon>
        <taxon>Bacillariophyta</taxon>
        <taxon>Bacillariophyceae</taxon>
        <taxon>Bacillariophycidae</taxon>
        <taxon>Bacillariales</taxon>
        <taxon>Bacillariaceae</taxon>
        <taxon>Pseudo-nitzschia</taxon>
    </lineage>
</organism>
<feature type="domain" description="Helicase-associated" evidence="2">
    <location>
        <begin position="279"/>
        <end position="336"/>
    </location>
</feature>
<dbReference type="AlphaFoldDB" id="A0A7S4AP64"/>
<dbReference type="PANTHER" id="PTHR33418">
    <property type="entry name" value="HELICASE-ASSOCIATED"/>
    <property type="match status" value="1"/>
</dbReference>
<feature type="region of interest" description="Disordered" evidence="1">
    <location>
        <begin position="85"/>
        <end position="116"/>
    </location>
</feature>
<accession>A0A7S4AP64</accession>
<dbReference type="Gene3D" id="6.10.140.530">
    <property type="match status" value="2"/>
</dbReference>
<sequence length="440" mass="50161">MISDSAFEYRDQTRTVPVLPAAVSEDFGSKNTGSNGNIALVEMDINSNAKVCAGDDPTIKDSLALPSNQPRPMPFYELLALATAAAAEEESPQPETEETSYSDEQSNESSPQPNNAFVMDVSVVQAEYLRNCKKEDQNLCEGDNHLVQESYVLFSSPSIKEKNANTLGNKNKISSPIKKKKVYKNKMEDSIKEQLMPPTDAGHSNSMRIVEATWRWNYENLVKYHDIHGDSNVLRSDPNKQLSGWVKRQRNNLKDGKLSPCKILLLNKLDFVWNRIDGKWYEKFNRLVEYQKKYGHCDVTAKYDRSLAEWTQRQRREYKNKLNSMTEVRIKKLEALQGWSWEKLKFRKECIETIHYADALMVKQVIKNVEAPIMADSVQVTVNQRSRIKTSSPNQVADIETPDEASNKEQMEASNRPKMNVSNLNLLCTASTLQPDYFVA</sequence>
<protein>
    <recommendedName>
        <fullName evidence="2">Helicase-associated domain-containing protein</fullName>
    </recommendedName>
</protein>
<feature type="compositionally biased region" description="Polar residues" evidence="1">
    <location>
        <begin position="102"/>
        <end position="115"/>
    </location>
</feature>
<dbReference type="PANTHER" id="PTHR33418:SF1">
    <property type="entry name" value="HELICASE-ASSOCIATED DOMAIN-CONTAINING PROTEIN"/>
    <property type="match status" value="1"/>
</dbReference>
<dbReference type="Pfam" id="PF03457">
    <property type="entry name" value="HA"/>
    <property type="match status" value="2"/>
</dbReference>
<gene>
    <name evidence="3" type="ORF">PAUS00366_LOCUS15157</name>
</gene>
<name>A0A7S4AP64_9STRA</name>